<accession>D6CNF2</accession>
<dbReference type="HOGENOM" id="CLU_221273_0_0_4"/>
<dbReference type="KEGG" id="thi:THI_3495"/>
<name>D6CNF2_THIA3</name>
<reference evidence="2" key="2">
    <citation type="journal article" date="2010" name="PLoS Genet.">
        <title>Structure, function, and evolution of the Thiomonas spp. genome.</title>
        <authorList>
            <person name="Arsene-Ploetze F."/>
            <person name="Koechler S."/>
            <person name="Marchal M."/>
            <person name="Coppee J.Y."/>
            <person name="Chandler M."/>
            <person name="Bonnefoy V."/>
            <person name="Brochier-Armanet C."/>
            <person name="Barakat M."/>
            <person name="Barbe V."/>
            <person name="Battaglia-Brunet F."/>
            <person name="Bruneel O."/>
            <person name="Bryan C.G."/>
            <person name="Cleiss-Arnold J."/>
            <person name="Cruveiller S."/>
            <person name="Erhardt M."/>
            <person name="Heinrich-Salmeron A."/>
            <person name="Hommais F."/>
            <person name="Joulian C."/>
            <person name="Krin E."/>
            <person name="Lieutaud A."/>
            <person name="Lievremont D."/>
            <person name="Michel C."/>
            <person name="Muller D."/>
            <person name="Ortet P."/>
            <person name="Proux C."/>
            <person name="Siguier P."/>
            <person name="Roche D."/>
            <person name="Rouy Z."/>
            <person name="Salvignol G."/>
            <person name="Slyemi D."/>
            <person name="Talla E."/>
            <person name="Weiss S."/>
            <person name="Weissenbach J."/>
            <person name="Medigue C."/>
            <person name="Bertin P.N."/>
        </authorList>
    </citation>
    <scope>NUCLEOTIDE SEQUENCE [LARGE SCALE GENOMIC DNA]</scope>
    <source>
        <strain evidence="2">DSM 22701 / CIP 110005 / 3As</strain>
    </source>
</reference>
<dbReference type="EMBL" id="FP475956">
    <property type="protein sequence ID" value="CAZ90080.1"/>
    <property type="molecule type" value="Genomic_DNA"/>
</dbReference>
<sequence length="25" mass="2656">MDGAESERLASCEVVKKTWGGPAFS</sequence>
<protein>
    <submittedName>
        <fullName evidence="1">Uncharacterized protein</fullName>
    </submittedName>
</protein>
<gene>
    <name evidence="1" type="ordered locus">THI_3495</name>
</gene>
<organism evidence="1 2">
    <name type="scientific">Thiomonas arsenitoxydans (strain DSM 22701 / CIP 110005 / 3As)</name>
    <dbReference type="NCBI Taxonomy" id="426114"/>
    <lineage>
        <taxon>Bacteria</taxon>
        <taxon>Pseudomonadati</taxon>
        <taxon>Pseudomonadota</taxon>
        <taxon>Betaproteobacteria</taxon>
        <taxon>Burkholderiales</taxon>
        <taxon>Thiomonas</taxon>
    </lineage>
</organism>
<dbReference type="Proteomes" id="UP000002372">
    <property type="component" value="Chromosome"/>
</dbReference>
<reference key="1">
    <citation type="submission" date="2009-07" db="EMBL/GenBank/DDBJ databases">
        <authorList>
            <person name="Genoscope - CEA"/>
        </authorList>
    </citation>
    <scope>NUCLEOTIDE SEQUENCE</scope>
    <source>
        <strain>3As</strain>
    </source>
</reference>
<evidence type="ECO:0000313" key="1">
    <source>
        <dbReference type="EMBL" id="CAZ90080.1"/>
    </source>
</evidence>
<proteinExistence type="predicted"/>
<evidence type="ECO:0000313" key="2">
    <source>
        <dbReference type="Proteomes" id="UP000002372"/>
    </source>
</evidence>
<dbReference type="AlphaFoldDB" id="D6CNF2"/>